<dbReference type="PANTHER" id="PTHR31528">
    <property type="entry name" value="4-AMINO-5-HYDROXYMETHYL-2-METHYLPYRIMIDINE PHOSPHATE SYNTHASE THI11-RELATED"/>
    <property type="match status" value="1"/>
</dbReference>
<name>A0ABY4GR22_9BACI</name>
<reference evidence="2 3" key="1">
    <citation type="submission" date="2022-04" db="EMBL/GenBank/DDBJ databases">
        <title>Gracilibacillus sp. isolated from saltern.</title>
        <authorList>
            <person name="Won M."/>
            <person name="Lee C.-M."/>
            <person name="Woen H.-Y."/>
            <person name="Kwon S.-W."/>
        </authorList>
    </citation>
    <scope>NUCLEOTIDE SEQUENCE [LARGE SCALE GENOMIC DNA]</scope>
    <source>
        <strain evidence="2 3">SSPM10-3</strain>
    </source>
</reference>
<sequence>MNKLGGLWKSGLFVVGLAVLLMLAACGNEETGSAETEGEDQKEATEETAEIEPVKIVLNWFAQAGHGGIYTADVEGYYEENGLDVTIEPGGPQVSSVQMVASGSAEFGLVHGDQLLVAKNQGIDLVALAAIYQNSPQAMMTHKGHEIEDFGDINGRTVFIQSGIAYWEYFKGQYDLSNVNEIAFTGDHTNFMNDEESVNQVYVTGEPYFMEQQGIETETKLISDSGYNPYQYVLYVTKDYLEENEETVKKFVSAFVEGWNHFKESPDTTLDEIHEVNPDMTMEANEYGMEVGKDFIFVGDAEDKGFGYMSEERWATLIDQLTEAGVLEVEIEASDIFTNDYLTES</sequence>
<organism evidence="2 3">
    <name type="scientific">Gracilibacillus salinarum</name>
    <dbReference type="NCBI Taxonomy" id="2932255"/>
    <lineage>
        <taxon>Bacteria</taxon>
        <taxon>Bacillati</taxon>
        <taxon>Bacillota</taxon>
        <taxon>Bacilli</taxon>
        <taxon>Bacillales</taxon>
        <taxon>Bacillaceae</taxon>
        <taxon>Gracilibacillus</taxon>
    </lineage>
</organism>
<dbReference type="PANTHER" id="PTHR31528:SF3">
    <property type="entry name" value="THIAMINE BIOSYNTHESIS PROTEIN HI_0357-RELATED"/>
    <property type="match status" value="1"/>
</dbReference>
<evidence type="ECO:0000259" key="1">
    <source>
        <dbReference type="Pfam" id="PF09084"/>
    </source>
</evidence>
<dbReference type="InterPro" id="IPR015168">
    <property type="entry name" value="SsuA/THI5"/>
</dbReference>
<dbReference type="RefSeq" id="WP_244747173.1">
    <property type="nucleotide sequence ID" value="NZ_CP095071.1"/>
</dbReference>
<dbReference type="PROSITE" id="PS51257">
    <property type="entry name" value="PROKAR_LIPOPROTEIN"/>
    <property type="match status" value="1"/>
</dbReference>
<evidence type="ECO:0000313" key="3">
    <source>
        <dbReference type="Proteomes" id="UP000831537"/>
    </source>
</evidence>
<evidence type="ECO:0000313" key="2">
    <source>
        <dbReference type="EMBL" id="UOQ86802.1"/>
    </source>
</evidence>
<dbReference type="InterPro" id="IPR027939">
    <property type="entry name" value="NMT1/THI5"/>
</dbReference>
<dbReference type="SUPFAM" id="SSF53850">
    <property type="entry name" value="Periplasmic binding protein-like II"/>
    <property type="match status" value="1"/>
</dbReference>
<protein>
    <submittedName>
        <fullName evidence="2">ABC transporter substrate-binding protein</fullName>
    </submittedName>
</protein>
<dbReference type="Gene3D" id="3.40.190.10">
    <property type="entry name" value="Periplasmic binding protein-like II"/>
    <property type="match status" value="2"/>
</dbReference>
<dbReference type="EMBL" id="CP095071">
    <property type="protein sequence ID" value="UOQ86802.1"/>
    <property type="molecule type" value="Genomic_DNA"/>
</dbReference>
<keyword evidence="3" id="KW-1185">Reference proteome</keyword>
<dbReference type="Pfam" id="PF09084">
    <property type="entry name" value="NMT1"/>
    <property type="match status" value="1"/>
</dbReference>
<accession>A0ABY4GR22</accession>
<gene>
    <name evidence="2" type="ORF">MUN87_07925</name>
</gene>
<proteinExistence type="predicted"/>
<dbReference type="Proteomes" id="UP000831537">
    <property type="component" value="Chromosome"/>
</dbReference>
<feature type="domain" description="SsuA/THI5-like" evidence="1">
    <location>
        <begin position="64"/>
        <end position="268"/>
    </location>
</feature>